<organism evidence="3 4">
    <name type="scientific">Croceitalea rosinachiae</name>
    <dbReference type="NCBI Taxonomy" id="3075596"/>
    <lineage>
        <taxon>Bacteria</taxon>
        <taxon>Pseudomonadati</taxon>
        <taxon>Bacteroidota</taxon>
        <taxon>Flavobacteriia</taxon>
        <taxon>Flavobacteriales</taxon>
        <taxon>Flavobacteriaceae</taxon>
        <taxon>Croceitalea</taxon>
    </lineage>
</organism>
<proteinExistence type="predicted"/>
<feature type="chain" id="PRO_5047101110" evidence="2">
    <location>
        <begin position="19"/>
        <end position="221"/>
    </location>
</feature>
<sequence length="221" mass="24774">MKKVFVLIFLLATGASQSQGKLAGASALVKLKQDTTIIRQNLYLNLPDSTKQLSLKILEFEGNKLLNVSIHSSGQNIAIKSQGTNGLITIPIELPIENFSDKLELVYTVETKTTDRYIPFFFTDLSASNSDNDFLTIKLESANDLNYTLLFPNVETTERDTDVMRQIDFQIPALTSMLRLEIHDGPKTHIALAIWMDSLVAVIFIIMGIVIWLNRKHLAYG</sequence>
<dbReference type="RefSeq" id="WP_311352327.1">
    <property type="nucleotide sequence ID" value="NZ_JAVRHR010000003.1"/>
</dbReference>
<keyword evidence="1" id="KW-1133">Transmembrane helix</keyword>
<keyword evidence="1" id="KW-0812">Transmembrane</keyword>
<evidence type="ECO:0000256" key="1">
    <source>
        <dbReference type="SAM" id="Phobius"/>
    </source>
</evidence>
<evidence type="ECO:0000256" key="2">
    <source>
        <dbReference type="SAM" id="SignalP"/>
    </source>
</evidence>
<dbReference type="Proteomes" id="UP001255246">
    <property type="component" value="Unassembled WGS sequence"/>
</dbReference>
<dbReference type="EMBL" id="JAVRHR010000003">
    <property type="protein sequence ID" value="MDT0608004.1"/>
    <property type="molecule type" value="Genomic_DNA"/>
</dbReference>
<gene>
    <name evidence="3" type="ORF">RM706_13230</name>
</gene>
<protein>
    <submittedName>
        <fullName evidence="3">Uncharacterized protein</fullName>
    </submittedName>
</protein>
<feature type="transmembrane region" description="Helical" evidence="1">
    <location>
        <begin position="192"/>
        <end position="213"/>
    </location>
</feature>
<comment type="caution">
    <text evidence="3">The sequence shown here is derived from an EMBL/GenBank/DDBJ whole genome shotgun (WGS) entry which is preliminary data.</text>
</comment>
<keyword evidence="4" id="KW-1185">Reference proteome</keyword>
<name>A0ABU3ACU5_9FLAO</name>
<keyword evidence="2" id="KW-0732">Signal</keyword>
<keyword evidence="1" id="KW-0472">Membrane</keyword>
<feature type="signal peptide" evidence="2">
    <location>
        <begin position="1"/>
        <end position="18"/>
    </location>
</feature>
<evidence type="ECO:0000313" key="4">
    <source>
        <dbReference type="Proteomes" id="UP001255246"/>
    </source>
</evidence>
<evidence type="ECO:0000313" key="3">
    <source>
        <dbReference type="EMBL" id="MDT0608004.1"/>
    </source>
</evidence>
<accession>A0ABU3ACU5</accession>
<reference evidence="3 4" key="1">
    <citation type="submission" date="2023-09" db="EMBL/GenBank/DDBJ databases">
        <authorList>
            <person name="Rey-Velasco X."/>
        </authorList>
    </citation>
    <scope>NUCLEOTIDE SEQUENCE [LARGE SCALE GENOMIC DNA]</scope>
    <source>
        <strain evidence="3 4">F388</strain>
    </source>
</reference>